<sequence length="279" mass="32544">MWILFSPSEKKCLEHKKAQEKQGEPFYQDFICKESLEEALKAYQEFLQSAKESEIQQLFGVKHLVLEELACAQNLMESPLLPAVLRYCGIAFSALDFEHLRQESQDYLKQHLLIFSNLFGPLRAMDKIPYYDLKQGESFENKSVKFNTKQFYLKNTKKIWEYLLESASGNPKKSPKSLEILDLRAGFYQKCFNVNKLPMYLNVQESVVYEPIFVKNGKVISHYAKHYRGILLRACAIEKLECLVDLENLYLEGLELESAQRVQEDNLKRVVLTYTLKNV</sequence>
<name>A0A3D8IBU5_9HELI</name>
<proteinExistence type="predicted"/>
<comment type="caution">
    <text evidence="1">The sequence shown here is derived from an EMBL/GenBank/DDBJ whole genome shotgun (WGS) entry which is preliminary data.</text>
</comment>
<evidence type="ECO:0000313" key="2">
    <source>
        <dbReference type="Proteomes" id="UP000256650"/>
    </source>
</evidence>
<protein>
    <submittedName>
        <fullName evidence="1">Peroxide stress protein YaaA</fullName>
    </submittedName>
</protein>
<dbReference type="AlphaFoldDB" id="A0A3D8IBU5"/>
<reference evidence="1 2" key="1">
    <citation type="submission" date="2018-04" db="EMBL/GenBank/DDBJ databases">
        <title>Novel Campyloabacter and Helicobacter Species and Strains.</title>
        <authorList>
            <person name="Mannion A.J."/>
            <person name="Shen Z."/>
            <person name="Fox J.G."/>
        </authorList>
    </citation>
    <scope>NUCLEOTIDE SEQUENCE [LARGE SCALE GENOMIC DNA]</scope>
    <source>
        <strain evidence="1 2">MIT 99-5101</strain>
    </source>
</reference>
<dbReference type="GO" id="GO:0033194">
    <property type="term" value="P:response to hydroperoxide"/>
    <property type="evidence" value="ECO:0007669"/>
    <property type="project" value="TreeGrafter"/>
</dbReference>
<dbReference type="PANTHER" id="PTHR30283:SF4">
    <property type="entry name" value="PEROXIDE STRESS RESISTANCE PROTEIN YAAA"/>
    <property type="match status" value="1"/>
</dbReference>
<dbReference type="Pfam" id="PF03883">
    <property type="entry name" value="H2O2_YaaD"/>
    <property type="match status" value="1"/>
</dbReference>
<dbReference type="RefSeq" id="WP_115552082.1">
    <property type="nucleotide sequence ID" value="NZ_CAOVYC010000014.1"/>
</dbReference>
<dbReference type="InterPro" id="IPR005583">
    <property type="entry name" value="YaaA"/>
</dbReference>
<dbReference type="PANTHER" id="PTHR30283">
    <property type="entry name" value="PEROXIDE STRESS RESPONSE PROTEIN YAAA"/>
    <property type="match status" value="1"/>
</dbReference>
<dbReference type="EMBL" id="NXLS01000009">
    <property type="protein sequence ID" value="RDU62021.1"/>
    <property type="molecule type" value="Genomic_DNA"/>
</dbReference>
<organism evidence="1 2">
    <name type="scientific">Helicobacter ganmani</name>
    <dbReference type="NCBI Taxonomy" id="60246"/>
    <lineage>
        <taxon>Bacteria</taxon>
        <taxon>Pseudomonadati</taxon>
        <taxon>Campylobacterota</taxon>
        <taxon>Epsilonproteobacteria</taxon>
        <taxon>Campylobacterales</taxon>
        <taxon>Helicobacteraceae</taxon>
        <taxon>Helicobacter</taxon>
    </lineage>
</organism>
<dbReference type="OrthoDB" id="3210767at2"/>
<accession>A0A3D8IBU5</accession>
<gene>
    <name evidence="1" type="ORF">CQA43_08045</name>
</gene>
<keyword evidence="2" id="KW-1185">Reference proteome</keyword>
<dbReference type="Proteomes" id="UP000256650">
    <property type="component" value="Unassembled WGS sequence"/>
</dbReference>
<dbReference type="GO" id="GO:0005829">
    <property type="term" value="C:cytosol"/>
    <property type="evidence" value="ECO:0007669"/>
    <property type="project" value="TreeGrafter"/>
</dbReference>
<evidence type="ECO:0000313" key="1">
    <source>
        <dbReference type="EMBL" id="RDU62021.1"/>
    </source>
</evidence>
<dbReference type="GeneID" id="82536231"/>